<keyword evidence="1" id="KW-1133">Transmembrane helix</keyword>
<dbReference type="Proteomes" id="UP000037175">
    <property type="component" value="Unassembled WGS sequence"/>
</dbReference>
<dbReference type="RefSeq" id="WP_013120268.1">
    <property type="nucleotide sequence ID" value="NZ_LGTE01000013.1"/>
</dbReference>
<evidence type="ECO:0000313" key="3">
    <source>
        <dbReference type="Proteomes" id="UP000037175"/>
    </source>
</evidence>
<dbReference type="AlphaFoldDB" id="A0A0L6W2L6"/>
<feature type="transmembrane region" description="Helical" evidence="1">
    <location>
        <begin position="80"/>
        <end position="98"/>
    </location>
</feature>
<keyword evidence="1" id="KW-0812">Transmembrane</keyword>
<keyword evidence="1" id="KW-0472">Membrane</keyword>
<proteinExistence type="predicted"/>
<gene>
    <name evidence="2" type="ORF">Tfer_1961</name>
</gene>
<evidence type="ECO:0000256" key="1">
    <source>
        <dbReference type="SAM" id="Phobius"/>
    </source>
</evidence>
<comment type="caution">
    <text evidence="2">The sequence shown here is derived from an EMBL/GenBank/DDBJ whole genome shotgun (WGS) entry which is preliminary data.</text>
</comment>
<feature type="transmembrane region" description="Helical" evidence="1">
    <location>
        <begin position="47"/>
        <end position="68"/>
    </location>
</feature>
<reference evidence="3" key="1">
    <citation type="submission" date="2015-07" db="EMBL/GenBank/DDBJ databases">
        <title>Complete Genome of Thermincola ferriacetica strain Z-0001T.</title>
        <authorList>
            <person name="Lusk B."/>
            <person name="Badalamenti J.P."/>
            <person name="Parameswaran P."/>
            <person name="Bond D.R."/>
            <person name="Torres C.I."/>
        </authorList>
    </citation>
    <scope>NUCLEOTIDE SEQUENCE [LARGE SCALE GENOMIC DNA]</scope>
    <source>
        <strain evidence="3">Z-0001</strain>
    </source>
</reference>
<sequence>MIQLAVIFGLIGLSVYQRVKIRAQSQTGIGEILGNSKASMLSEAIGNLIATAGGIYLSLILLATFLGLELPSTVELYSIRFEPVAGTSLMLALIQPFIQRIWSLLFK</sequence>
<dbReference type="EMBL" id="LGTE01000013">
    <property type="protein sequence ID" value="KNZ69324.1"/>
    <property type="molecule type" value="Genomic_DNA"/>
</dbReference>
<name>A0A0L6W2L6_9FIRM</name>
<protein>
    <submittedName>
        <fullName evidence="2">Uncharacterized protein</fullName>
    </submittedName>
</protein>
<keyword evidence="3" id="KW-1185">Reference proteome</keyword>
<organism evidence="2 3">
    <name type="scientific">Thermincola ferriacetica</name>
    <dbReference type="NCBI Taxonomy" id="281456"/>
    <lineage>
        <taxon>Bacteria</taxon>
        <taxon>Bacillati</taxon>
        <taxon>Bacillota</taxon>
        <taxon>Clostridia</taxon>
        <taxon>Eubacteriales</taxon>
        <taxon>Thermincolaceae</taxon>
        <taxon>Thermincola</taxon>
    </lineage>
</organism>
<evidence type="ECO:0000313" key="2">
    <source>
        <dbReference type="EMBL" id="KNZ69324.1"/>
    </source>
</evidence>
<accession>A0A0L6W2L6</accession>